<dbReference type="AlphaFoldDB" id="A0A833WK79"/>
<comment type="caution">
    <text evidence="2">The sequence shown here is derived from an EMBL/GenBank/DDBJ whole genome shotgun (WGS) entry which is preliminary data.</text>
</comment>
<evidence type="ECO:0000256" key="1">
    <source>
        <dbReference type="SAM" id="Coils"/>
    </source>
</evidence>
<name>A0A833WK79_PHYIN</name>
<dbReference type="PANTHER" id="PTHR35796:SF3">
    <property type="entry name" value="BHLH DOMAIN-CONTAINING PROTEIN"/>
    <property type="match status" value="1"/>
</dbReference>
<evidence type="ECO:0000313" key="2">
    <source>
        <dbReference type="EMBL" id="KAF4039020.1"/>
    </source>
</evidence>
<dbReference type="Proteomes" id="UP000602510">
    <property type="component" value="Unassembled WGS sequence"/>
</dbReference>
<proteinExistence type="predicted"/>
<reference evidence="2" key="1">
    <citation type="submission" date="2020-04" db="EMBL/GenBank/DDBJ databases">
        <title>Hybrid Assembly of Korean Phytophthora infestans isolates.</title>
        <authorList>
            <person name="Prokchorchik M."/>
            <person name="Lee Y."/>
            <person name="Seo J."/>
            <person name="Cho J.-H."/>
            <person name="Park Y.-E."/>
            <person name="Jang D.-C."/>
            <person name="Im J.-S."/>
            <person name="Choi J.-G."/>
            <person name="Park H.-J."/>
            <person name="Lee G.-B."/>
            <person name="Lee Y.-G."/>
            <person name="Hong S.-Y."/>
            <person name="Cho K."/>
            <person name="Sohn K.H."/>
        </authorList>
    </citation>
    <scope>NUCLEOTIDE SEQUENCE</scope>
    <source>
        <strain evidence="2">KR_1_A1</strain>
    </source>
</reference>
<dbReference type="EMBL" id="WSZM01000184">
    <property type="protein sequence ID" value="KAF4039020.1"/>
    <property type="molecule type" value="Genomic_DNA"/>
</dbReference>
<protein>
    <recommendedName>
        <fullName evidence="4">M96 mating-specific protein family</fullName>
    </recommendedName>
</protein>
<keyword evidence="1" id="KW-0175">Coiled coil</keyword>
<sequence length="353" mass="40874">MFVTQIQRANQTSLNRRTCLLSTGAIVDWSPDLPWDLIDGGDEGCDGEDTAVVAHAETPLQHKKKRKKINPNKARDERRFQLIELKEQVAELELTLQCLQTVRSKRPKRFETASYDSEVPPVWQEICSRQLNRRLEAERENMKLKMQYENEKQLVKILEKMLHKRHVPANDTEPQATKQTRRTDIPDGYIERMAAMIFQDLAAGVKVCYTQLKSVFETTRPVRMDLVRHNGLLDEGKKLKGIERKFYDRRTMPFGMRSTGDAWWENWHNYRGQRFQDIAANEITESFGLEMSDFMTNVSATAYSQQISQRHVEDERIVFVWDAYVEPFGLNSGAANGLEGAVMALLRECQLAM</sequence>
<evidence type="ECO:0000313" key="3">
    <source>
        <dbReference type="Proteomes" id="UP000602510"/>
    </source>
</evidence>
<accession>A0A833WK79</accession>
<gene>
    <name evidence="2" type="ORF">GN244_ATG09011</name>
</gene>
<keyword evidence="3" id="KW-1185">Reference proteome</keyword>
<organism evidence="2 3">
    <name type="scientific">Phytophthora infestans</name>
    <name type="common">Potato late blight agent</name>
    <name type="synonym">Botrytis infestans</name>
    <dbReference type="NCBI Taxonomy" id="4787"/>
    <lineage>
        <taxon>Eukaryota</taxon>
        <taxon>Sar</taxon>
        <taxon>Stramenopiles</taxon>
        <taxon>Oomycota</taxon>
        <taxon>Peronosporomycetes</taxon>
        <taxon>Peronosporales</taxon>
        <taxon>Peronosporaceae</taxon>
        <taxon>Phytophthora</taxon>
    </lineage>
</organism>
<feature type="coiled-coil region" evidence="1">
    <location>
        <begin position="132"/>
        <end position="161"/>
    </location>
</feature>
<dbReference type="PANTHER" id="PTHR35796">
    <property type="entry name" value="HYPOTHETICAL CYTOSOLIC PROTEIN"/>
    <property type="match status" value="1"/>
</dbReference>
<evidence type="ECO:0008006" key="4">
    <source>
        <dbReference type="Google" id="ProtNLM"/>
    </source>
</evidence>